<dbReference type="AlphaFoldDB" id="A0A2L0F801"/>
<evidence type="ECO:0000313" key="1">
    <source>
        <dbReference type="EMBL" id="AUX47647.1"/>
    </source>
</evidence>
<sequence>MITEEREAEILCASSMRHLRLVWRASIDELLPAGRTFVVLSAKNVSHFVASGQASSFVQAYVRNSTNLPFCTL</sequence>
<organism evidence="1 2">
    <name type="scientific">Sorangium cellulosum</name>
    <name type="common">Polyangium cellulosum</name>
    <dbReference type="NCBI Taxonomy" id="56"/>
    <lineage>
        <taxon>Bacteria</taxon>
        <taxon>Pseudomonadati</taxon>
        <taxon>Myxococcota</taxon>
        <taxon>Polyangia</taxon>
        <taxon>Polyangiales</taxon>
        <taxon>Polyangiaceae</taxon>
        <taxon>Sorangium</taxon>
    </lineage>
</organism>
<gene>
    <name evidence="1" type="ORF">SOCE26_091690</name>
</gene>
<evidence type="ECO:0000313" key="2">
    <source>
        <dbReference type="Proteomes" id="UP000238348"/>
    </source>
</evidence>
<accession>A0A2L0F801</accession>
<name>A0A2L0F801_SORCE</name>
<proteinExistence type="predicted"/>
<protein>
    <submittedName>
        <fullName evidence="1">Uncharacterized protein</fullName>
    </submittedName>
</protein>
<reference evidence="1 2" key="1">
    <citation type="submission" date="2015-09" db="EMBL/GenBank/DDBJ databases">
        <title>Sorangium comparison.</title>
        <authorList>
            <person name="Zaburannyi N."/>
            <person name="Bunk B."/>
            <person name="Overmann J."/>
            <person name="Mueller R."/>
        </authorList>
    </citation>
    <scope>NUCLEOTIDE SEQUENCE [LARGE SCALE GENOMIC DNA]</scope>
    <source>
        <strain evidence="1 2">So ce26</strain>
    </source>
</reference>
<dbReference type="Proteomes" id="UP000238348">
    <property type="component" value="Chromosome"/>
</dbReference>
<dbReference type="EMBL" id="CP012673">
    <property type="protein sequence ID" value="AUX47647.1"/>
    <property type="molecule type" value="Genomic_DNA"/>
</dbReference>